<protein>
    <submittedName>
        <fullName evidence="1">Uncharacterized protein</fullName>
    </submittedName>
</protein>
<dbReference type="EMBL" id="BPQB01000011">
    <property type="protein sequence ID" value="GJE89001.1"/>
    <property type="molecule type" value="Genomic_DNA"/>
</dbReference>
<keyword evidence="2" id="KW-1185">Reference proteome</keyword>
<name>A0A9P3G668_9APHY</name>
<reference evidence="1 2" key="1">
    <citation type="submission" date="2021-08" db="EMBL/GenBank/DDBJ databases">
        <title>Draft Genome Sequence of Phanerochaete sordida strain YK-624.</title>
        <authorList>
            <person name="Mori T."/>
            <person name="Dohra H."/>
            <person name="Suzuki T."/>
            <person name="Kawagishi H."/>
            <person name="Hirai H."/>
        </authorList>
    </citation>
    <scope>NUCLEOTIDE SEQUENCE [LARGE SCALE GENOMIC DNA]</scope>
    <source>
        <strain evidence="1 2">YK-624</strain>
    </source>
</reference>
<comment type="caution">
    <text evidence="1">The sequence shown here is derived from an EMBL/GenBank/DDBJ whole genome shotgun (WGS) entry which is preliminary data.</text>
</comment>
<dbReference type="AlphaFoldDB" id="A0A9P3G668"/>
<proteinExistence type="predicted"/>
<dbReference type="Proteomes" id="UP000703269">
    <property type="component" value="Unassembled WGS sequence"/>
</dbReference>
<organism evidence="1 2">
    <name type="scientific">Phanerochaete sordida</name>
    <dbReference type="NCBI Taxonomy" id="48140"/>
    <lineage>
        <taxon>Eukaryota</taxon>
        <taxon>Fungi</taxon>
        <taxon>Dikarya</taxon>
        <taxon>Basidiomycota</taxon>
        <taxon>Agaricomycotina</taxon>
        <taxon>Agaricomycetes</taxon>
        <taxon>Polyporales</taxon>
        <taxon>Phanerochaetaceae</taxon>
        <taxon>Phanerochaete</taxon>
    </lineage>
</organism>
<evidence type="ECO:0000313" key="2">
    <source>
        <dbReference type="Proteomes" id="UP000703269"/>
    </source>
</evidence>
<gene>
    <name evidence="1" type="ORF">PsYK624_050900</name>
</gene>
<accession>A0A9P3G668</accession>
<sequence>MQADYISTLRILIKYMVDETVAGLVASLFDPDILPSAALSGMKSLDIHHAVVQQNPPSDRTRISAHEGPRDMAFATPQREFRVEWSDITSPAIYSETLRQIASRLLALSTTDNIEELSLYSKVEAEEHPATILARLPSLKGMMVDGTLVPEVIEQLCSEDAATAARRWRQMNTLLVRYCTLMSGDLDALLAWCADHRESMRKLEFHGVDFEVASPNAMEAYVRGFGGIYQLEVCWGWGVCDVRCSDDGRAYRLRFEDQRYTMVDSDGDVVSDFYLASTCNDLA</sequence>
<evidence type="ECO:0000313" key="1">
    <source>
        <dbReference type="EMBL" id="GJE89001.1"/>
    </source>
</evidence>